<proteinExistence type="predicted"/>
<evidence type="ECO:0000256" key="1">
    <source>
        <dbReference type="SAM" id="MobiDB-lite"/>
    </source>
</evidence>
<organism evidence="2 3">
    <name type="scientific">Prymnesium parvum</name>
    <name type="common">Toxic golden alga</name>
    <dbReference type="NCBI Taxonomy" id="97485"/>
    <lineage>
        <taxon>Eukaryota</taxon>
        <taxon>Haptista</taxon>
        <taxon>Haptophyta</taxon>
        <taxon>Prymnesiophyceae</taxon>
        <taxon>Prymnesiales</taxon>
        <taxon>Prymnesiaceae</taxon>
        <taxon>Prymnesium</taxon>
    </lineage>
</organism>
<evidence type="ECO:0008006" key="4">
    <source>
        <dbReference type="Google" id="ProtNLM"/>
    </source>
</evidence>
<name>A0AB34IRV5_PRYPA</name>
<evidence type="ECO:0000313" key="2">
    <source>
        <dbReference type="EMBL" id="KAL1504424.1"/>
    </source>
</evidence>
<gene>
    <name evidence="2" type="ORF">AB1Y20_010830</name>
</gene>
<evidence type="ECO:0000313" key="3">
    <source>
        <dbReference type="Proteomes" id="UP001515480"/>
    </source>
</evidence>
<feature type="region of interest" description="Disordered" evidence="1">
    <location>
        <begin position="1"/>
        <end position="29"/>
    </location>
</feature>
<reference evidence="2 3" key="1">
    <citation type="journal article" date="2024" name="Science">
        <title>Giant polyketide synthase enzymes in the biosynthesis of giant marine polyether toxins.</title>
        <authorList>
            <person name="Fallon T.R."/>
            <person name="Shende V.V."/>
            <person name="Wierzbicki I.H."/>
            <person name="Pendleton A.L."/>
            <person name="Watervoot N.F."/>
            <person name="Auber R.P."/>
            <person name="Gonzalez D.J."/>
            <person name="Wisecaver J.H."/>
            <person name="Moore B.S."/>
        </authorList>
    </citation>
    <scope>NUCLEOTIDE SEQUENCE [LARGE SCALE GENOMIC DNA]</scope>
    <source>
        <strain evidence="2 3">12B1</strain>
    </source>
</reference>
<dbReference type="Proteomes" id="UP001515480">
    <property type="component" value="Unassembled WGS sequence"/>
</dbReference>
<dbReference type="EMBL" id="JBGBPQ010000020">
    <property type="protein sequence ID" value="KAL1504424.1"/>
    <property type="molecule type" value="Genomic_DNA"/>
</dbReference>
<feature type="region of interest" description="Disordered" evidence="1">
    <location>
        <begin position="84"/>
        <end position="145"/>
    </location>
</feature>
<comment type="caution">
    <text evidence="2">The sequence shown here is derived from an EMBL/GenBank/DDBJ whole genome shotgun (WGS) entry which is preliminary data.</text>
</comment>
<keyword evidence="3" id="KW-1185">Reference proteome</keyword>
<accession>A0AB34IRV5</accession>
<dbReference type="AlphaFoldDB" id="A0AB34IRV5"/>
<feature type="compositionally biased region" description="Basic and acidic residues" evidence="1">
    <location>
        <begin position="18"/>
        <end position="29"/>
    </location>
</feature>
<sequence length="160" mass="17699">MGDCPAGFNINPTANRAVADEQPRPVERQKIKDAKLRWKCDALVAKKQTGKATGWTREFCSLYGSTETAAVDARALFLHEYMNPRTRARPSSNSKRTSPVECGEADVGTADVDDKRRSKRQAAPQMLWEPKCNTMPKKPCPGPGRGYKYVAARASELLSI</sequence>
<protein>
    <recommendedName>
        <fullName evidence="4">AP2/ERF domain-containing protein</fullName>
    </recommendedName>
</protein>